<comment type="cofactor">
    <cofactor evidence="1">
        <name>Ca(2+)</name>
        <dbReference type="ChEBI" id="CHEBI:29108"/>
    </cofactor>
</comment>
<dbReference type="EMBL" id="CATOUU010000048">
    <property type="protein sequence ID" value="CAI9914342.1"/>
    <property type="molecule type" value="Genomic_DNA"/>
</dbReference>
<evidence type="ECO:0000256" key="6">
    <source>
        <dbReference type="ARBA" id="ARBA00022723"/>
    </source>
</evidence>
<dbReference type="AlphaFoldDB" id="A0AA86N7J5"/>
<dbReference type="PANTHER" id="PTHR45792:SF8">
    <property type="entry name" value="DIACYLGLYCEROL LIPASE-ALPHA"/>
    <property type="match status" value="1"/>
</dbReference>
<dbReference type="GO" id="GO:0016042">
    <property type="term" value="P:lipid catabolic process"/>
    <property type="evidence" value="ECO:0007669"/>
    <property type="project" value="UniProtKB-KW"/>
</dbReference>
<dbReference type="GO" id="GO:0005886">
    <property type="term" value="C:plasma membrane"/>
    <property type="evidence" value="ECO:0007669"/>
    <property type="project" value="UniProtKB-SubCell"/>
</dbReference>
<comment type="subcellular location">
    <subcellularLocation>
        <location evidence="2">Cell membrane</location>
        <topology evidence="2">Multi-pass membrane protein</topology>
    </subcellularLocation>
</comment>
<comment type="caution">
    <text evidence="16">The sequence shown here is derived from an EMBL/GenBank/DDBJ whole genome shotgun (WGS) entry which is preliminary data.</text>
</comment>
<dbReference type="InterPro" id="IPR029058">
    <property type="entry name" value="AB_hydrolase_fold"/>
</dbReference>
<dbReference type="Proteomes" id="UP001642409">
    <property type="component" value="Unassembled WGS sequence"/>
</dbReference>
<evidence type="ECO:0000259" key="15">
    <source>
        <dbReference type="Pfam" id="PF01764"/>
    </source>
</evidence>
<evidence type="ECO:0000256" key="10">
    <source>
        <dbReference type="ARBA" id="ARBA00022989"/>
    </source>
</evidence>
<dbReference type="InterPro" id="IPR052214">
    <property type="entry name" value="DAG_Lipase-Related"/>
</dbReference>
<keyword evidence="9" id="KW-0442">Lipid degradation</keyword>
<evidence type="ECO:0000313" key="16">
    <source>
        <dbReference type="EMBL" id="CAI9914342.1"/>
    </source>
</evidence>
<protein>
    <recommendedName>
        <fullName evidence="14">sn-1-specific diacylglycerol lipase</fullName>
        <ecNumber evidence="14">3.1.1.116</ecNumber>
    </recommendedName>
</protein>
<evidence type="ECO:0000313" key="17">
    <source>
        <dbReference type="EMBL" id="CAL6101053.1"/>
    </source>
</evidence>
<reference evidence="16" key="1">
    <citation type="submission" date="2023-06" db="EMBL/GenBank/DDBJ databases">
        <authorList>
            <person name="Kurt Z."/>
        </authorList>
    </citation>
    <scope>NUCLEOTIDE SEQUENCE</scope>
</reference>
<evidence type="ECO:0000256" key="11">
    <source>
        <dbReference type="ARBA" id="ARBA00023098"/>
    </source>
</evidence>
<keyword evidence="6" id="KW-0479">Metal-binding</keyword>
<keyword evidence="7" id="KW-0378">Hydrolase</keyword>
<evidence type="ECO:0000256" key="4">
    <source>
        <dbReference type="ARBA" id="ARBA00022553"/>
    </source>
</evidence>
<evidence type="ECO:0000256" key="12">
    <source>
        <dbReference type="ARBA" id="ARBA00023136"/>
    </source>
</evidence>
<evidence type="ECO:0000256" key="9">
    <source>
        <dbReference type="ARBA" id="ARBA00022963"/>
    </source>
</evidence>
<evidence type="ECO:0000256" key="13">
    <source>
        <dbReference type="ARBA" id="ARBA00024531"/>
    </source>
</evidence>
<reference evidence="17 18" key="2">
    <citation type="submission" date="2024-07" db="EMBL/GenBank/DDBJ databases">
        <authorList>
            <person name="Akdeniz Z."/>
        </authorList>
    </citation>
    <scope>NUCLEOTIDE SEQUENCE [LARGE SCALE GENOMIC DNA]</scope>
</reference>
<comment type="catalytic activity">
    <reaction evidence="13">
        <text>a 1,2-diacyl-sn-glycerol + H2O = a 2-acylglycerol + a fatty acid + H(+)</text>
        <dbReference type="Rhea" id="RHEA:33275"/>
        <dbReference type="ChEBI" id="CHEBI:15377"/>
        <dbReference type="ChEBI" id="CHEBI:15378"/>
        <dbReference type="ChEBI" id="CHEBI:17389"/>
        <dbReference type="ChEBI" id="CHEBI:17815"/>
        <dbReference type="ChEBI" id="CHEBI:28868"/>
        <dbReference type="EC" id="3.1.1.116"/>
    </reaction>
    <physiologicalReaction direction="left-to-right" evidence="13">
        <dbReference type="Rhea" id="RHEA:33276"/>
    </physiologicalReaction>
</comment>
<keyword evidence="4" id="KW-0597">Phosphoprotein</keyword>
<organism evidence="16">
    <name type="scientific">Hexamita inflata</name>
    <dbReference type="NCBI Taxonomy" id="28002"/>
    <lineage>
        <taxon>Eukaryota</taxon>
        <taxon>Metamonada</taxon>
        <taxon>Diplomonadida</taxon>
        <taxon>Hexamitidae</taxon>
        <taxon>Hexamitinae</taxon>
        <taxon>Hexamita</taxon>
    </lineage>
</organism>
<evidence type="ECO:0000256" key="7">
    <source>
        <dbReference type="ARBA" id="ARBA00022801"/>
    </source>
</evidence>
<dbReference type="Gene3D" id="3.40.50.1820">
    <property type="entry name" value="alpha/beta hydrolase"/>
    <property type="match status" value="1"/>
</dbReference>
<keyword evidence="5 16" id="KW-0812">Transmembrane</keyword>
<keyword evidence="18" id="KW-1185">Reference proteome</keyword>
<evidence type="ECO:0000256" key="14">
    <source>
        <dbReference type="ARBA" id="ARBA00026104"/>
    </source>
</evidence>
<dbReference type="PANTHER" id="PTHR45792">
    <property type="entry name" value="DIACYLGLYCEROL LIPASE HOMOLOG-RELATED"/>
    <property type="match status" value="1"/>
</dbReference>
<dbReference type="InterPro" id="IPR002921">
    <property type="entry name" value="Fungal_lipase-type"/>
</dbReference>
<keyword evidence="11" id="KW-0443">Lipid metabolism</keyword>
<evidence type="ECO:0000256" key="1">
    <source>
        <dbReference type="ARBA" id="ARBA00001913"/>
    </source>
</evidence>
<evidence type="ECO:0000256" key="5">
    <source>
        <dbReference type="ARBA" id="ARBA00022692"/>
    </source>
</evidence>
<proteinExistence type="predicted"/>
<dbReference type="EC" id="3.1.1.116" evidence="14"/>
<dbReference type="EMBL" id="CAXDID020000537">
    <property type="protein sequence ID" value="CAL6101053.1"/>
    <property type="molecule type" value="Genomic_DNA"/>
</dbReference>
<name>A0AA86N7J5_9EUKA</name>
<evidence type="ECO:0000256" key="3">
    <source>
        <dbReference type="ARBA" id="ARBA00022475"/>
    </source>
</evidence>
<accession>A0AA86N7J5</accession>
<keyword evidence="8" id="KW-0106">Calcium</keyword>
<gene>
    <name evidence="16" type="ORF">HINF_LOCUS1987</name>
    <name evidence="17" type="ORF">HINF_LOCUS70867</name>
</gene>
<feature type="domain" description="Fungal lipase-type" evidence="15">
    <location>
        <begin position="161"/>
        <end position="280"/>
    </location>
</feature>
<evidence type="ECO:0000256" key="8">
    <source>
        <dbReference type="ARBA" id="ARBA00022837"/>
    </source>
</evidence>
<keyword evidence="3" id="KW-1003">Cell membrane</keyword>
<dbReference type="GO" id="GO:0016298">
    <property type="term" value="F:lipase activity"/>
    <property type="evidence" value="ECO:0007669"/>
    <property type="project" value="TreeGrafter"/>
</dbReference>
<dbReference type="GO" id="GO:0046872">
    <property type="term" value="F:metal ion binding"/>
    <property type="evidence" value="ECO:0007669"/>
    <property type="project" value="UniProtKB-KW"/>
</dbReference>
<evidence type="ECO:0000313" key="18">
    <source>
        <dbReference type="Proteomes" id="UP001642409"/>
    </source>
</evidence>
<keyword evidence="10" id="KW-1133">Transmembrane helix</keyword>
<dbReference type="Pfam" id="PF01764">
    <property type="entry name" value="Lipase_3"/>
    <property type="match status" value="1"/>
</dbReference>
<keyword evidence="12" id="KW-0472">Membrane</keyword>
<dbReference type="SUPFAM" id="SSF53474">
    <property type="entry name" value="alpha/beta-Hydrolases"/>
    <property type="match status" value="1"/>
</dbReference>
<evidence type="ECO:0000256" key="2">
    <source>
        <dbReference type="ARBA" id="ARBA00004651"/>
    </source>
</evidence>
<sequence length="362" mass="41607">MTYLRITQLETFAPMEQQLNIRQLLKEMMGQANIGVLDIIKYSKHVCKRDISFGKQVKLPQNFKTYVFLAAQMANYRCLPMIMKPLNYINMIIGSTLDQMDFKSNYLSMTTQKSTLQYLYQTSKYGYSADNLVYFSIQQSNTTMYLPYFFVFKQQNGSLLIIIRGTVTKADMLTDLDAQIFQLNYKEQSHYFHNGFYQTAFNLITQLKKIGCSLENAEFVGHSMGDAIATICVLLLKIEGFEAKGMAFSPPPSCYLTTCECLEQNLKTYIIEQDPVPELSVYAVRNMIDRIGSIKAKVTKQIKATRDLSSITNQDLFVAGKLFISNKGKWFEVDRHEFSQLSLNINSLLDHLSVKYVLDYCE</sequence>